<comment type="caution">
    <text evidence="1">The sequence shown here is derived from an EMBL/GenBank/DDBJ whole genome shotgun (WGS) entry which is preliminary data.</text>
</comment>
<name>A0A8S4SBP7_9NEOP</name>
<sequence length="141" mass="16177">MPSWWDYLHFNRQYNNKRNLEEGLFQIASQTCNILVKVNNTNNINLTRNNRSDEYGCAGPPKGKSSMQICVPKFRKNSITSGCNPGLSCISNTPRKTVRILPTTQQKKNDLDYKIYELADSKHNLRPGAERPCKRCNTARK</sequence>
<accession>A0A8S4SBP7</accession>
<proteinExistence type="predicted"/>
<gene>
    <name evidence="1" type="primary">jg12217</name>
    <name evidence="1" type="ORF">PAEG_LOCUS23990</name>
</gene>
<reference evidence="1" key="1">
    <citation type="submission" date="2022-03" db="EMBL/GenBank/DDBJ databases">
        <authorList>
            <person name="Lindestad O."/>
        </authorList>
    </citation>
    <scope>NUCLEOTIDE SEQUENCE</scope>
</reference>
<dbReference type="AlphaFoldDB" id="A0A8S4SBP7"/>
<dbReference type="OrthoDB" id="6767540at2759"/>
<dbReference type="EMBL" id="CAKXAJ010026201">
    <property type="protein sequence ID" value="CAH2261662.1"/>
    <property type="molecule type" value="Genomic_DNA"/>
</dbReference>
<dbReference type="Proteomes" id="UP000838756">
    <property type="component" value="Unassembled WGS sequence"/>
</dbReference>
<organism evidence="1 2">
    <name type="scientific">Pararge aegeria aegeria</name>
    <dbReference type="NCBI Taxonomy" id="348720"/>
    <lineage>
        <taxon>Eukaryota</taxon>
        <taxon>Metazoa</taxon>
        <taxon>Ecdysozoa</taxon>
        <taxon>Arthropoda</taxon>
        <taxon>Hexapoda</taxon>
        <taxon>Insecta</taxon>
        <taxon>Pterygota</taxon>
        <taxon>Neoptera</taxon>
        <taxon>Endopterygota</taxon>
        <taxon>Lepidoptera</taxon>
        <taxon>Glossata</taxon>
        <taxon>Ditrysia</taxon>
        <taxon>Papilionoidea</taxon>
        <taxon>Nymphalidae</taxon>
        <taxon>Satyrinae</taxon>
        <taxon>Satyrini</taxon>
        <taxon>Parargina</taxon>
        <taxon>Pararge</taxon>
    </lineage>
</organism>
<evidence type="ECO:0000313" key="1">
    <source>
        <dbReference type="EMBL" id="CAH2261662.1"/>
    </source>
</evidence>
<evidence type="ECO:0000313" key="2">
    <source>
        <dbReference type="Proteomes" id="UP000838756"/>
    </source>
</evidence>
<keyword evidence="2" id="KW-1185">Reference proteome</keyword>
<protein>
    <submittedName>
        <fullName evidence="1">Jg12217 protein</fullName>
    </submittedName>
</protein>